<feature type="active site" description="Tele-phosphohistidine intermediate" evidence="2">
    <location>
        <position position="10"/>
    </location>
</feature>
<keyword evidence="6" id="KW-1185">Reference proteome</keyword>
<feature type="binding site" evidence="3">
    <location>
        <position position="59"/>
    </location>
    <ligand>
        <name>substrate</name>
    </ligand>
</feature>
<dbReference type="SUPFAM" id="SSF53254">
    <property type="entry name" value="Phosphoglycerate mutase-like"/>
    <property type="match status" value="1"/>
</dbReference>
<dbReference type="STRING" id="1423750.FC89_GL001250"/>
<feature type="site" description="Transition state stabilizer" evidence="4">
    <location>
        <position position="170"/>
    </location>
</feature>
<dbReference type="Pfam" id="PF00300">
    <property type="entry name" value="His_Phos_1"/>
    <property type="match status" value="1"/>
</dbReference>
<dbReference type="CDD" id="cd07067">
    <property type="entry name" value="HP_PGM_like"/>
    <property type="match status" value="1"/>
</dbReference>
<proteinExistence type="predicted"/>
<dbReference type="SMART" id="SM00855">
    <property type="entry name" value="PGAM"/>
    <property type="match status" value="1"/>
</dbReference>
<dbReference type="GO" id="GO:0005829">
    <property type="term" value="C:cytosol"/>
    <property type="evidence" value="ECO:0007669"/>
    <property type="project" value="TreeGrafter"/>
</dbReference>
<evidence type="ECO:0000256" key="4">
    <source>
        <dbReference type="PIRSR" id="PIRSR613078-3"/>
    </source>
</evidence>
<dbReference type="RefSeq" id="WP_057871993.1">
    <property type="nucleotide sequence ID" value="NZ_AZGB01000018.1"/>
</dbReference>
<dbReference type="InterPro" id="IPR051695">
    <property type="entry name" value="Phosphoglycerate_Mutase"/>
</dbReference>
<reference evidence="5 6" key="1">
    <citation type="journal article" date="2015" name="Genome Announc.">
        <title>Expanding the biotechnology potential of lactobacilli through comparative genomics of 213 strains and associated genera.</title>
        <authorList>
            <person name="Sun Z."/>
            <person name="Harris H.M."/>
            <person name="McCann A."/>
            <person name="Guo C."/>
            <person name="Argimon S."/>
            <person name="Zhang W."/>
            <person name="Yang X."/>
            <person name="Jeffery I.B."/>
            <person name="Cooney J.C."/>
            <person name="Kagawa T.F."/>
            <person name="Liu W."/>
            <person name="Song Y."/>
            <person name="Salvetti E."/>
            <person name="Wrobel A."/>
            <person name="Rasinkangas P."/>
            <person name="Parkhill J."/>
            <person name="Rea M.C."/>
            <person name="O'Sullivan O."/>
            <person name="Ritari J."/>
            <person name="Douillard F.P."/>
            <person name="Paul Ross R."/>
            <person name="Yang R."/>
            <person name="Briner A.E."/>
            <person name="Felis G.E."/>
            <person name="de Vos W.M."/>
            <person name="Barrangou R."/>
            <person name="Klaenhammer T.R."/>
            <person name="Caufield P.W."/>
            <person name="Cui Y."/>
            <person name="Zhang H."/>
            <person name="O'Toole P.W."/>
        </authorList>
    </citation>
    <scope>NUCLEOTIDE SEQUENCE [LARGE SCALE GENOMIC DNA]</scope>
    <source>
        <strain evidence="5 6">DSM 18630</strain>
    </source>
</reference>
<dbReference type="PATRIC" id="fig|1423750.3.peg.1278"/>
<feature type="binding site" evidence="3">
    <location>
        <begin position="86"/>
        <end position="89"/>
    </location>
    <ligand>
        <name>substrate</name>
    </ligand>
</feature>
<organism evidence="5 6">
    <name type="scientific">Liquorilactobacillus ghanensis DSM 18630</name>
    <dbReference type="NCBI Taxonomy" id="1423750"/>
    <lineage>
        <taxon>Bacteria</taxon>
        <taxon>Bacillati</taxon>
        <taxon>Bacillota</taxon>
        <taxon>Bacilli</taxon>
        <taxon>Lactobacillales</taxon>
        <taxon>Lactobacillaceae</taxon>
        <taxon>Liquorilactobacillus</taxon>
    </lineage>
</organism>
<comment type="caution">
    <text evidence="5">The sequence shown here is derived from an EMBL/GenBank/DDBJ whole genome shotgun (WGS) entry which is preliminary data.</text>
</comment>
<dbReference type="OrthoDB" id="4131070at2"/>
<sequence length="221" mass="25431">MSFTVYFVRHGQTMFNYFQRMQGWSDSPLTPRGIQDAKKAGQHLKAVKFAGVYHSDTTRTQRTCEQIIAANQYSTPKPQTSMNFREQGYGYFEGGDSGQTWLIAGARHKTTTYQELISKYSIEESRDFLKEVDPFQLAENDQEFWQRLNAGFNILRKNQTDGDQVLVVSHGTTIRSIVHHFAPEIDIISQGPINGSVTKLVIDNDQVKVLYYNHYLDNQEY</sequence>
<gene>
    <name evidence="5" type="ORF">FC89_GL001250</name>
</gene>
<dbReference type="InterPro" id="IPR029033">
    <property type="entry name" value="His_PPase_superfam"/>
</dbReference>
<evidence type="ECO:0000313" key="6">
    <source>
        <dbReference type="Proteomes" id="UP000051451"/>
    </source>
</evidence>
<dbReference type="EMBL" id="AZGB01000018">
    <property type="protein sequence ID" value="KRM05548.1"/>
    <property type="molecule type" value="Genomic_DNA"/>
</dbReference>
<dbReference type="GO" id="GO:0045820">
    <property type="term" value="P:negative regulation of glycolytic process"/>
    <property type="evidence" value="ECO:0007669"/>
    <property type="project" value="TreeGrafter"/>
</dbReference>
<dbReference type="Proteomes" id="UP000051451">
    <property type="component" value="Unassembled WGS sequence"/>
</dbReference>
<evidence type="ECO:0000256" key="3">
    <source>
        <dbReference type="PIRSR" id="PIRSR613078-2"/>
    </source>
</evidence>
<keyword evidence="1" id="KW-0378">Hydrolase</keyword>
<dbReference type="GeneID" id="98319263"/>
<dbReference type="GO" id="GO:0043456">
    <property type="term" value="P:regulation of pentose-phosphate shunt"/>
    <property type="evidence" value="ECO:0007669"/>
    <property type="project" value="TreeGrafter"/>
</dbReference>
<dbReference type="InterPro" id="IPR013078">
    <property type="entry name" value="His_Pase_superF_clade-1"/>
</dbReference>
<dbReference type="PANTHER" id="PTHR46517:SF1">
    <property type="entry name" value="FRUCTOSE-2,6-BISPHOSPHATASE TIGAR"/>
    <property type="match status" value="1"/>
</dbReference>
<evidence type="ECO:0000313" key="5">
    <source>
        <dbReference type="EMBL" id="KRM05548.1"/>
    </source>
</evidence>
<evidence type="ECO:0000256" key="2">
    <source>
        <dbReference type="PIRSR" id="PIRSR613078-1"/>
    </source>
</evidence>
<protein>
    <submittedName>
        <fullName evidence="5">Phosphoglycerate mutase</fullName>
    </submittedName>
</protein>
<evidence type="ECO:0000256" key="1">
    <source>
        <dbReference type="ARBA" id="ARBA00022801"/>
    </source>
</evidence>
<name>A0A0R1VVG4_9LACO</name>
<feature type="active site" description="Proton donor/acceptor" evidence="2">
    <location>
        <position position="86"/>
    </location>
</feature>
<accession>A0A0R1VVG4</accession>
<dbReference type="GO" id="GO:0004331">
    <property type="term" value="F:fructose-2,6-bisphosphate 2-phosphatase activity"/>
    <property type="evidence" value="ECO:0007669"/>
    <property type="project" value="TreeGrafter"/>
</dbReference>
<dbReference type="Gene3D" id="3.40.50.1240">
    <property type="entry name" value="Phosphoglycerate mutase-like"/>
    <property type="match status" value="1"/>
</dbReference>
<dbReference type="PANTHER" id="PTHR46517">
    <property type="entry name" value="FRUCTOSE-2,6-BISPHOSPHATASE TIGAR"/>
    <property type="match status" value="1"/>
</dbReference>
<dbReference type="AlphaFoldDB" id="A0A0R1VVG4"/>
<feature type="binding site" evidence="3">
    <location>
        <begin position="9"/>
        <end position="16"/>
    </location>
    <ligand>
        <name>substrate</name>
    </ligand>
</feature>